<gene>
    <name evidence="1" type="ORF">A9458_07745</name>
</gene>
<dbReference type="Proteomes" id="UP000476009">
    <property type="component" value="Unassembled WGS sequence"/>
</dbReference>
<reference evidence="1 2" key="1">
    <citation type="submission" date="2018-05" db="EMBL/GenBank/DDBJ databases">
        <authorList>
            <consortium name="PulseNet: The National Subtyping Network for Foodborne Disease Surveillance"/>
            <person name="Tarr C.L."/>
            <person name="Trees E."/>
            <person name="Katz L.S."/>
            <person name="Carleton-Romer H.A."/>
            <person name="Stroika S."/>
            <person name="Kucerova Z."/>
            <person name="Roache K.F."/>
            <person name="Sabol A.L."/>
            <person name="Besser J."/>
            <person name="Gerner-Smidt P."/>
        </authorList>
    </citation>
    <scope>NUCLEOTIDE SEQUENCE [LARGE SCALE GENOMIC DNA]</scope>
    <source>
        <strain evidence="1 2">D5625</strain>
    </source>
</reference>
<organism evidence="1 2">
    <name type="scientific">Campylobacter lari</name>
    <dbReference type="NCBI Taxonomy" id="201"/>
    <lineage>
        <taxon>Bacteria</taxon>
        <taxon>Pseudomonadati</taxon>
        <taxon>Campylobacterota</taxon>
        <taxon>Epsilonproteobacteria</taxon>
        <taxon>Campylobacterales</taxon>
        <taxon>Campylobacteraceae</taxon>
        <taxon>Campylobacter</taxon>
    </lineage>
</organism>
<accession>A0A6L1L2K8</accession>
<proteinExistence type="predicted"/>
<name>A0A6L1L2K8_CAMLA</name>
<comment type="caution">
    <text evidence="1">The sequence shown here is derived from an EMBL/GenBank/DDBJ whole genome shotgun (WGS) entry which is preliminary data.</text>
</comment>
<evidence type="ECO:0000313" key="2">
    <source>
        <dbReference type="Proteomes" id="UP000476009"/>
    </source>
</evidence>
<dbReference type="EMBL" id="AACKNS010000015">
    <property type="protein sequence ID" value="EAK9994730.1"/>
    <property type="molecule type" value="Genomic_DNA"/>
</dbReference>
<dbReference type="AlphaFoldDB" id="A0A6L1L2K8"/>
<sequence length="68" mass="8003">MGFKNISIEKASIDFINNARGDKIKIQTQKRDKKVLVSFTQDEYERMKESALQIGMGINQYIRYKLFI</sequence>
<protein>
    <submittedName>
        <fullName evidence="1">Uncharacterized protein</fullName>
    </submittedName>
</protein>
<evidence type="ECO:0000313" key="1">
    <source>
        <dbReference type="EMBL" id="EAK9994730.1"/>
    </source>
</evidence>